<gene>
    <name evidence="9" type="ORF">MUG09_02560</name>
</gene>
<dbReference type="PANTHER" id="PTHR43744">
    <property type="entry name" value="ABC TRANSPORTER PERMEASE PROTEIN MG189-RELATED-RELATED"/>
    <property type="match status" value="1"/>
</dbReference>
<evidence type="ECO:0000256" key="2">
    <source>
        <dbReference type="ARBA" id="ARBA00022448"/>
    </source>
</evidence>
<dbReference type="CDD" id="cd06261">
    <property type="entry name" value="TM_PBP2"/>
    <property type="match status" value="1"/>
</dbReference>
<dbReference type="Gene3D" id="1.10.3720.10">
    <property type="entry name" value="MetI-like"/>
    <property type="match status" value="1"/>
</dbReference>
<feature type="transmembrane region" description="Helical" evidence="7">
    <location>
        <begin position="144"/>
        <end position="163"/>
    </location>
</feature>
<evidence type="ECO:0000313" key="9">
    <source>
        <dbReference type="EMBL" id="UOM51657.1"/>
    </source>
</evidence>
<dbReference type="InterPro" id="IPR035906">
    <property type="entry name" value="MetI-like_sf"/>
</dbReference>
<feature type="transmembrane region" description="Helical" evidence="7">
    <location>
        <begin position="78"/>
        <end position="99"/>
    </location>
</feature>
<dbReference type="RefSeq" id="WP_244773241.1">
    <property type="nucleotide sequence ID" value="NZ_CP094929.1"/>
</dbReference>
<proteinExistence type="inferred from homology"/>
<feature type="transmembrane region" description="Helical" evidence="7">
    <location>
        <begin position="111"/>
        <end position="132"/>
    </location>
</feature>
<evidence type="ECO:0000256" key="6">
    <source>
        <dbReference type="ARBA" id="ARBA00023136"/>
    </source>
</evidence>
<evidence type="ECO:0000256" key="4">
    <source>
        <dbReference type="ARBA" id="ARBA00022692"/>
    </source>
</evidence>
<organism evidence="9 10">
    <name type="scientific">Sphaerochaeta associata</name>
    <dbReference type="NCBI Taxonomy" id="1129264"/>
    <lineage>
        <taxon>Bacteria</taxon>
        <taxon>Pseudomonadati</taxon>
        <taxon>Spirochaetota</taxon>
        <taxon>Spirochaetia</taxon>
        <taxon>Spirochaetales</taxon>
        <taxon>Sphaerochaetaceae</taxon>
        <taxon>Sphaerochaeta</taxon>
    </lineage>
</organism>
<protein>
    <submittedName>
        <fullName evidence="9">Carbohydrate ABC transporter permease</fullName>
    </submittedName>
</protein>
<dbReference type="PANTHER" id="PTHR43744:SF3">
    <property type="entry name" value="LACTOSE TRANSPORT SYSTEM PERMEASE PROTEIN LACG"/>
    <property type="match status" value="1"/>
</dbReference>
<feature type="transmembrane region" description="Helical" evidence="7">
    <location>
        <begin position="184"/>
        <end position="203"/>
    </location>
</feature>
<keyword evidence="3" id="KW-1003">Cell membrane</keyword>
<dbReference type="InterPro" id="IPR000515">
    <property type="entry name" value="MetI-like"/>
</dbReference>
<sequence length="279" mass="31180">MRSKPMSILRLATYATLALGAFVSLLPLVTVLLASFKDVKEFGLSGALDLPKSWLYLQNYATAWTKAKMPLAFWNTSLILFFTLIGSVITGTMVAYIINRFSFKGRNLVKAAFLVANLIPGVTMQVSTYQIMTALGLVNSIPGIVILYTGTDIIAIYIFLQFFESIPRSLDEAAYIDGASYFTIFFRILFPLVKPATVTVLILKGVSVYKEYYLANLYLQSKTRYVTISTSLYTFTGEYGNQYNYICAGVMITIIPILIAFLFLQRYIYNGIARGAVKE</sequence>
<dbReference type="SUPFAM" id="SSF161098">
    <property type="entry name" value="MetI-like"/>
    <property type="match status" value="1"/>
</dbReference>
<keyword evidence="4 7" id="KW-0812">Transmembrane</keyword>
<feature type="domain" description="ABC transmembrane type-1" evidence="8">
    <location>
        <begin position="73"/>
        <end position="264"/>
    </location>
</feature>
<feature type="transmembrane region" description="Helical" evidence="7">
    <location>
        <begin position="243"/>
        <end position="264"/>
    </location>
</feature>
<keyword evidence="2 7" id="KW-0813">Transport</keyword>
<dbReference type="EMBL" id="CP094929">
    <property type="protein sequence ID" value="UOM51657.1"/>
    <property type="molecule type" value="Genomic_DNA"/>
</dbReference>
<accession>A0ABY4DFD8</accession>
<keyword evidence="5 7" id="KW-1133">Transmembrane helix</keyword>
<reference evidence="10" key="1">
    <citation type="journal article" date="2024" name="J Bioinform Genom">
        <title>Complete genome sequence of the type strain bacterium Sphaerochaeta associata GLS2t (VKM B-2742)t.</title>
        <authorList>
            <person name="Troshina O.Y."/>
            <person name="Tepeeva A.N."/>
            <person name="Arzamasceva V.O."/>
            <person name="Whitman W.B."/>
            <person name="Varghese N."/>
            <person name="Shapiro N."/>
            <person name="Woyke T."/>
            <person name="Kripides N.C."/>
            <person name="Vasilenko O.V."/>
        </authorList>
    </citation>
    <scope>NUCLEOTIDE SEQUENCE [LARGE SCALE GENOMIC DNA]</scope>
    <source>
        <strain evidence="10">GLS2T</strain>
    </source>
</reference>
<evidence type="ECO:0000313" key="10">
    <source>
        <dbReference type="Proteomes" id="UP000829708"/>
    </source>
</evidence>
<keyword evidence="6 7" id="KW-0472">Membrane</keyword>
<comment type="subcellular location">
    <subcellularLocation>
        <location evidence="1 7">Cell membrane</location>
        <topology evidence="1 7">Multi-pass membrane protein</topology>
    </subcellularLocation>
</comment>
<dbReference type="PROSITE" id="PS50928">
    <property type="entry name" value="ABC_TM1"/>
    <property type="match status" value="1"/>
</dbReference>
<evidence type="ECO:0000256" key="3">
    <source>
        <dbReference type="ARBA" id="ARBA00022475"/>
    </source>
</evidence>
<evidence type="ECO:0000256" key="7">
    <source>
        <dbReference type="RuleBase" id="RU363032"/>
    </source>
</evidence>
<feature type="transmembrane region" description="Helical" evidence="7">
    <location>
        <begin position="12"/>
        <end position="36"/>
    </location>
</feature>
<evidence type="ECO:0000259" key="8">
    <source>
        <dbReference type="PROSITE" id="PS50928"/>
    </source>
</evidence>
<dbReference type="Pfam" id="PF00528">
    <property type="entry name" value="BPD_transp_1"/>
    <property type="match status" value="1"/>
</dbReference>
<keyword evidence="10" id="KW-1185">Reference proteome</keyword>
<evidence type="ECO:0000256" key="5">
    <source>
        <dbReference type="ARBA" id="ARBA00022989"/>
    </source>
</evidence>
<evidence type="ECO:0000256" key="1">
    <source>
        <dbReference type="ARBA" id="ARBA00004651"/>
    </source>
</evidence>
<dbReference type="Proteomes" id="UP000829708">
    <property type="component" value="Chromosome"/>
</dbReference>
<comment type="similarity">
    <text evidence="7">Belongs to the binding-protein-dependent transport system permease family.</text>
</comment>
<name>A0ABY4DFD8_9SPIR</name>